<dbReference type="Pfam" id="PF12937">
    <property type="entry name" value="F-box-like"/>
    <property type="match status" value="1"/>
</dbReference>
<evidence type="ECO:0000313" key="3">
    <source>
        <dbReference type="Proteomes" id="UP001345219"/>
    </source>
</evidence>
<dbReference type="Gene3D" id="1.20.1280.50">
    <property type="match status" value="1"/>
</dbReference>
<protein>
    <recommendedName>
        <fullName evidence="1">F-box domain-containing protein</fullName>
    </recommendedName>
</protein>
<dbReference type="EMBL" id="JAXIOK010000012">
    <property type="protein sequence ID" value="KAK4758922.1"/>
    <property type="molecule type" value="Genomic_DNA"/>
</dbReference>
<sequence length="345" mass="39343">MELPTETITEILVRLPVRSLLRCKCVCRSWRSLIEDPCFIAEHLKWSSCNRFLFTRYYSDSCSKYFISLLSSETLEVLRRIEIPYADRSGYFRIISSSNGIVCLASNHGVSLANPATGDFKLLTVDDPPRPCDILFSYGFGYNRRIDDYKLIQISGSTQRRRNRINRARVFSLNTGMWREITSPQCDIIYKFEGTVVEGIVHWIANGGASEVILSLDLADDKFGQQPLPDISADDGNFKRLCVCDESLILMVYSDSRRVGGINIWVRNSHDLQWTRLASIQSMVGIWRPVGMIRMGDILIENNYGKLAAFDANTGDARYICIDATNHPVQFDFLPYVESLVMIKR</sequence>
<proteinExistence type="predicted"/>
<dbReference type="SMART" id="SM00256">
    <property type="entry name" value="FBOX"/>
    <property type="match status" value="1"/>
</dbReference>
<reference evidence="2 3" key="1">
    <citation type="journal article" date="2023" name="Hortic Res">
        <title>Pangenome of water caltrop reveals structural variations and asymmetric subgenome divergence after allopolyploidization.</title>
        <authorList>
            <person name="Zhang X."/>
            <person name="Chen Y."/>
            <person name="Wang L."/>
            <person name="Yuan Y."/>
            <person name="Fang M."/>
            <person name="Shi L."/>
            <person name="Lu R."/>
            <person name="Comes H.P."/>
            <person name="Ma Y."/>
            <person name="Chen Y."/>
            <person name="Huang G."/>
            <person name="Zhou Y."/>
            <person name="Zheng Z."/>
            <person name="Qiu Y."/>
        </authorList>
    </citation>
    <scope>NUCLEOTIDE SEQUENCE [LARGE SCALE GENOMIC DNA]</scope>
    <source>
        <tissue evidence="2">Roots</tissue>
    </source>
</reference>
<dbReference type="InterPro" id="IPR017451">
    <property type="entry name" value="F-box-assoc_interact_dom"/>
</dbReference>
<dbReference type="PANTHER" id="PTHR31672">
    <property type="entry name" value="BNACNNG10540D PROTEIN"/>
    <property type="match status" value="1"/>
</dbReference>
<gene>
    <name evidence="2" type="ORF">SAY87_020223</name>
</gene>
<name>A0AAN7K3L0_9MYRT</name>
<keyword evidence="3" id="KW-1185">Reference proteome</keyword>
<dbReference type="PROSITE" id="PS50181">
    <property type="entry name" value="FBOX"/>
    <property type="match status" value="1"/>
</dbReference>
<dbReference type="InterPro" id="IPR011043">
    <property type="entry name" value="Gal_Oxase/kelch_b-propeller"/>
</dbReference>
<dbReference type="InterPro" id="IPR050796">
    <property type="entry name" value="SCF_F-box_component"/>
</dbReference>
<dbReference type="AlphaFoldDB" id="A0AAN7K3L0"/>
<dbReference type="Proteomes" id="UP001345219">
    <property type="component" value="Chromosome 15"/>
</dbReference>
<dbReference type="NCBIfam" id="TIGR01640">
    <property type="entry name" value="F_box_assoc_1"/>
    <property type="match status" value="1"/>
</dbReference>
<dbReference type="InterPro" id="IPR036047">
    <property type="entry name" value="F-box-like_dom_sf"/>
</dbReference>
<dbReference type="InterPro" id="IPR001810">
    <property type="entry name" value="F-box_dom"/>
</dbReference>
<dbReference type="Pfam" id="PF07734">
    <property type="entry name" value="FBA_1"/>
    <property type="match status" value="1"/>
</dbReference>
<evidence type="ECO:0000313" key="2">
    <source>
        <dbReference type="EMBL" id="KAK4758922.1"/>
    </source>
</evidence>
<dbReference type="CDD" id="cd22157">
    <property type="entry name" value="F-box_AtFBW1-like"/>
    <property type="match status" value="1"/>
</dbReference>
<dbReference type="InterPro" id="IPR006527">
    <property type="entry name" value="F-box-assoc_dom_typ1"/>
</dbReference>
<organism evidence="2 3">
    <name type="scientific">Trapa incisa</name>
    <dbReference type="NCBI Taxonomy" id="236973"/>
    <lineage>
        <taxon>Eukaryota</taxon>
        <taxon>Viridiplantae</taxon>
        <taxon>Streptophyta</taxon>
        <taxon>Embryophyta</taxon>
        <taxon>Tracheophyta</taxon>
        <taxon>Spermatophyta</taxon>
        <taxon>Magnoliopsida</taxon>
        <taxon>eudicotyledons</taxon>
        <taxon>Gunneridae</taxon>
        <taxon>Pentapetalae</taxon>
        <taxon>rosids</taxon>
        <taxon>malvids</taxon>
        <taxon>Myrtales</taxon>
        <taxon>Lythraceae</taxon>
        <taxon>Trapa</taxon>
    </lineage>
</organism>
<dbReference type="SUPFAM" id="SSF50965">
    <property type="entry name" value="Galactose oxidase, central domain"/>
    <property type="match status" value="1"/>
</dbReference>
<evidence type="ECO:0000259" key="1">
    <source>
        <dbReference type="PROSITE" id="PS50181"/>
    </source>
</evidence>
<comment type="caution">
    <text evidence="2">The sequence shown here is derived from an EMBL/GenBank/DDBJ whole genome shotgun (WGS) entry which is preliminary data.</text>
</comment>
<feature type="domain" description="F-box" evidence="1">
    <location>
        <begin position="1"/>
        <end position="49"/>
    </location>
</feature>
<dbReference type="PANTHER" id="PTHR31672:SF13">
    <property type="entry name" value="F-BOX PROTEIN CPR30-LIKE"/>
    <property type="match status" value="1"/>
</dbReference>
<accession>A0AAN7K3L0</accession>
<dbReference type="SUPFAM" id="SSF81383">
    <property type="entry name" value="F-box domain"/>
    <property type="match status" value="1"/>
</dbReference>